<feature type="compositionally biased region" description="Polar residues" evidence="10">
    <location>
        <begin position="386"/>
        <end position="397"/>
    </location>
</feature>
<dbReference type="PROSITE" id="PS00723">
    <property type="entry name" value="POLYPRENYL_SYNTHASE_1"/>
    <property type="match status" value="1"/>
</dbReference>
<dbReference type="SFLD" id="SFLDS00005">
    <property type="entry name" value="Isoprenoid_Synthase_Type_I"/>
    <property type="match status" value="1"/>
</dbReference>
<dbReference type="AlphaFoldDB" id="A0A319CWB2"/>
<evidence type="ECO:0000256" key="9">
    <source>
        <dbReference type="ARBA" id="ARBA00038372"/>
    </source>
</evidence>
<dbReference type="PROSITE" id="PS00444">
    <property type="entry name" value="POLYPRENYL_SYNTHASE_2"/>
    <property type="match status" value="1"/>
</dbReference>
<feature type="compositionally biased region" description="Low complexity" evidence="10">
    <location>
        <begin position="372"/>
        <end position="383"/>
    </location>
</feature>
<dbReference type="Gene3D" id="1.10.600.10">
    <property type="entry name" value="Farnesyl Diphosphate Synthase"/>
    <property type="match status" value="2"/>
</dbReference>
<feature type="region of interest" description="Disordered" evidence="10">
    <location>
        <begin position="1"/>
        <end position="34"/>
    </location>
</feature>
<keyword evidence="2" id="KW-0808">Transferase</keyword>
<dbReference type="EMBL" id="KZ826022">
    <property type="protein sequence ID" value="PYH89575.1"/>
    <property type="molecule type" value="Genomic_DNA"/>
</dbReference>
<comment type="similarity">
    <text evidence="8">In the C-terminal section; belongs to the FPP/GGPP synthase family.</text>
</comment>
<dbReference type="InterPro" id="IPR033749">
    <property type="entry name" value="Polyprenyl_synt_CS"/>
</dbReference>
<evidence type="ECO:0000256" key="1">
    <source>
        <dbReference type="ARBA" id="ARBA00004721"/>
    </source>
</evidence>
<evidence type="ECO:0000256" key="8">
    <source>
        <dbReference type="ARBA" id="ARBA00038363"/>
    </source>
</evidence>
<keyword evidence="6" id="KW-0456">Lyase</keyword>
<dbReference type="CDD" id="cd00685">
    <property type="entry name" value="Trans_IPPS_HT"/>
    <property type="match status" value="1"/>
</dbReference>
<dbReference type="GO" id="GO:0016829">
    <property type="term" value="F:lyase activity"/>
    <property type="evidence" value="ECO:0007669"/>
    <property type="project" value="UniProtKB-KW"/>
</dbReference>
<keyword evidence="12" id="KW-1185">Reference proteome</keyword>
<dbReference type="Pfam" id="PF00348">
    <property type="entry name" value="polyprenyl_synt"/>
    <property type="match status" value="1"/>
</dbReference>
<evidence type="ECO:0000256" key="3">
    <source>
        <dbReference type="ARBA" id="ARBA00022723"/>
    </source>
</evidence>
<dbReference type="InterPro" id="IPR000092">
    <property type="entry name" value="Polyprenyl_synt"/>
</dbReference>
<comment type="similarity">
    <text evidence="9">In the N-terminal section; belongs to the terpene synthase family.</text>
</comment>
<dbReference type="STRING" id="1448320.A0A319CWB2"/>
<dbReference type="OrthoDB" id="4508700at2759"/>
<name>A0A319CWB2_9EURO</name>
<evidence type="ECO:0000256" key="10">
    <source>
        <dbReference type="SAM" id="MobiDB-lite"/>
    </source>
</evidence>
<evidence type="ECO:0000256" key="4">
    <source>
        <dbReference type="ARBA" id="ARBA00022842"/>
    </source>
</evidence>
<keyword evidence="7" id="KW-0511">Multifunctional enzyme</keyword>
<dbReference type="VEuPathDB" id="FungiDB:BO71DRAFT_434658"/>
<dbReference type="GO" id="GO:0043386">
    <property type="term" value="P:mycotoxin biosynthetic process"/>
    <property type="evidence" value="ECO:0007669"/>
    <property type="project" value="UniProtKB-ARBA"/>
</dbReference>
<keyword evidence="3" id="KW-0479">Metal-binding</keyword>
<dbReference type="InterPro" id="IPR008949">
    <property type="entry name" value="Isoprenoid_synthase_dom_sf"/>
</dbReference>
<keyword evidence="5" id="KW-0414">Isoprene biosynthesis</keyword>
<dbReference type="Proteomes" id="UP000247810">
    <property type="component" value="Unassembled WGS sequence"/>
</dbReference>
<dbReference type="PANTHER" id="PTHR12001:SF72">
    <property type="entry name" value="THIJ_PFPI FAMILY PROTEIN (AFU_ORTHOLOGUE AFUA_3G01210)-RELATED"/>
    <property type="match status" value="1"/>
</dbReference>
<evidence type="ECO:0000256" key="6">
    <source>
        <dbReference type="ARBA" id="ARBA00023239"/>
    </source>
</evidence>
<feature type="compositionally biased region" description="Low complexity" evidence="10">
    <location>
        <begin position="17"/>
        <end position="32"/>
    </location>
</feature>
<evidence type="ECO:0000256" key="2">
    <source>
        <dbReference type="ARBA" id="ARBA00022679"/>
    </source>
</evidence>
<dbReference type="Pfam" id="PF19086">
    <property type="entry name" value="Terpene_syn_C_2"/>
    <property type="match status" value="1"/>
</dbReference>
<sequence>MMPPQVVPIPDDILKKSGMMRPSSSTTSMPGRNTDINTHTIVDIPGLWVTHVTALSMPHCLADRRSIMTRFTEITFLNDDYYDKAGIQKANKYNDELRGHLKTDVDDEDAKASMAAKAQQLQAGLLVEMLQIDQTLASDVMATYSRILEAMGQPGKGGDIKTIEEYLPFRLGNSGIEVYQEMCSFGPGVQLSRSEKERLAPITNAALCSSYLCNDYCSWPKEVKAYFEQGDNPPSAPRQNVCEEAVAQQRTHLALIEELEKSEGPLSQEHRRYFEAAQCTASGSELWSVYTARYPTKAELNQPECILVGEILQLVDPAGTTEHPSDPQPVVTEVKKSIVPKQRFFHRGEERPAVGRRQEAPAVGGGAKHSHSSGSSNGMHAAGPSKPQNGTGDGFSQASNEIVLSPYQYLQVPRHAVSTIKKIVGLLHRSSLMLDDIEDDSALRRGRPCAHTLYGAAQTINSANYAFVGAFAEVQRLHSPSAAGIFISEVQNMHCGRAMDLSWKYHTHCPTVDEYMTMIDNKTGAMFRLCVRLMEAESTVPCQDIDSSHFVTQLGRYFQVRDDYQNLVSTEYTNQKGFCEDLDEGKISLPLIYTLMNPAGLGAIRYQGHLPAQGEWRIAAPRVKKCILEQMEEAGALDATRSLVRKMQTDLISELHRVEECFGSKNSLIELVLRRLWI</sequence>
<dbReference type="GO" id="GO:0046872">
    <property type="term" value="F:metal ion binding"/>
    <property type="evidence" value="ECO:0007669"/>
    <property type="project" value="UniProtKB-KW"/>
</dbReference>
<comment type="pathway">
    <text evidence="1">Secondary metabolite biosynthesis; terpenoid biosynthesis.</text>
</comment>
<evidence type="ECO:0000256" key="7">
    <source>
        <dbReference type="ARBA" id="ARBA00023268"/>
    </source>
</evidence>
<feature type="region of interest" description="Disordered" evidence="10">
    <location>
        <begin position="345"/>
        <end position="397"/>
    </location>
</feature>
<protein>
    <submittedName>
        <fullName evidence="11">Terpenoid synthase</fullName>
    </submittedName>
</protein>
<dbReference type="GO" id="GO:0008299">
    <property type="term" value="P:isoprenoid biosynthetic process"/>
    <property type="evidence" value="ECO:0007669"/>
    <property type="project" value="UniProtKB-KW"/>
</dbReference>
<feature type="compositionally biased region" description="Basic and acidic residues" evidence="10">
    <location>
        <begin position="346"/>
        <end position="359"/>
    </location>
</feature>
<dbReference type="PANTHER" id="PTHR12001">
    <property type="entry name" value="GERANYLGERANYL PYROPHOSPHATE SYNTHASE"/>
    <property type="match status" value="1"/>
</dbReference>
<evidence type="ECO:0000313" key="12">
    <source>
        <dbReference type="Proteomes" id="UP000247810"/>
    </source>
</evidence>
<evidence type="ECO:0000313" key="11">
    <source>
        <dbReference type="EMBL" id="PYH89575.1"/>
    </source>
</evidence>
<evidence type="ECO:0000256" key="5">
    <source>
        <dbReference type="ARBA" id="ARBA00023229"/>
    </source>
</evidence>
<organism evidence="11 12">
    <name type="scientific">Aspergillus ellipticus CBS 707.79</name>
    <dbReference type="NCBI Taxonomy" id="1448320"/>
    <lineage>
        <taxon>Eukaryota</taxon>
        <taxon>Fungi</taxon>
        <taxon>Dikarya</taxon>
        <taxon>Ascomycota</taxon>
        <taxon>Pezizomycotina</taxon>
        <taxon>Eurotiomycetes</taxon>
        <taxon>Eurotiomycetidae</taxon>
        <taxon>Eurotiales</taxon>
        <taxon>Aspergillaceae</taxon>
        <taxon>Aspergillus</taxon>
        <taxon>Aspergillus subgen. Circumdati</taxon>
    </lineage>
</organism>
<dbReference type="SUPFAM" id="SSF48576">
    <property type="entry name" value="Terpenoid synthases"/>
    <property type="match status" value="2"/>
</dbReference>
<accession>A0A319CWB2</accession>
<proteinExistence type="inferred from homology"/>
<gene>
    <name evidence="11" type="ORF">BO71DRAFT_434658</name>
</gene>
<reference evidence="11 12" key="1">
    <citation type="submission" date="2018-02" db="EMBL/GenBank/DDBJ databases">
        <title>The genomes of Aspergillus section Nigri reveals drivers in fungal speciation.</title>
        <authorList>
            <consortium name="DOE Joint Genome Institute"/>
            <person name="Vesth T.C."/>
            <person name="Nybo J."/>
            <person name="Theobald S."/>
            <person name="Brandl J."/>
            <person name="Frisvad J.C."/>
            <person name="Nielsen K.F."/>
            <person name="Lyhne E.K."/>
            <person name="Kogle M.E."/>
            <person name="Kuo A."/>
            <person name="Riley R."/>
            <person name="Clum A."/>
            <person name="Nolan M."/>
            <person name="Lipzen A."/>
            <person name="Salamov A."/>
            <person name="Henrissat B."/>
            <person name="Wiebenga A."/>
            <person name="De vries R.P."/>
            <person name="Grigoriev I.V."/>
            <person name="Mortensen U.H."/>
            <person name="Andersen M.R."/>
            <person name="Baker S.E."/>
        </authorList>
    </citation>
    <scope>NUCLEOTIDE SEQUENCE [LARGE SCALE GENOMIC DNA]</scope>
    <source>
        <strain evidence="11 12">CBS 707.79</strain>
    </source>
</reference>
<dbReference type="GO" id="GO:0004659">
    <property type="term" value="F:prenyltransferase activity"/>
    <property type="evidence" value="ECO:0007669"/>
    <property type="project" value="InterPro"/>
</dbReference>
<keyword evidence="4" id="KW-0460">Magnesium</keyword>
<dbReference type="GO" id="GO:0046165">
    <property type="term" value="P:alcohol biosynthetic process"/>
    <property type="evidence" value="ECO:0007669"/>
    <property type="project" value="UniProtKB-ARBA"/>
</dbReference>